<evidence type="ECO:0000256" key="1">
    <source>
        <dbReference type="SAM" id="Coils"/>
    </source>
</evidence>
<evidence type="ECO:0000256" key="2">
    <source>
        <dbReference type="SAM" id="MobiDB-lite"/>
    </source>
</evidence>
<feature type="coiled-coil region" evidence="1">
    <location>
        <begin position="2"/>
        <end position="29"/>
    </location>
</feature>
<keyword evidence="4" id="KW-1185">Reference proteome</keyword>
<accession>A0A7M5VBU3</accession>
<dbReference type="AlphaFoldDB" id="A0A7M5VBU3"/>
<protein>
    <submittedName>
        <fullName evidence="3">Uncharacterized protein</fullName>
    </submittedName>
</protein>
<feature type="region of interest" description="Disordered" evidence="2">
    <location>
        <begin position="71"/>
        <end position="91"/>
    </location>
</feature>
<dbReference type="EnsemblMetazoa" id="CLYHEMT006536.1">
    <property type="protein sequence ID" value="CLYHEMP006536.1"/>
    <property type="gene ID" value="CLYHEMG006536"/>
</dbReference>
<name>A0A7M5VBU3_9CNID</name>
<dbReference type="GeneID" id="136804258"/>
<reference evidence="3" key="1">
    <citation type="submission" date="2021-01" db="UniProtKB">
        <authorList>
            <consortium name="EnsemblMetazoa"/>
        </authorList>
    </citation>
    <scope>IDENTIFICATION</scope>
</reference>
<sequence length="244" mass="27943">MAATSLEKLQTTRQKLKEIESQQNILQTDILKVSSKTELEAWRKKFTVQQSTLAEVNKDLSNVKKNISSLRDSQLSSQSQSQSQSGISSENKKLMRQAKELLSQQKVLVKLLKCQKELSGKFQSLSLKITSIDDESKEVARKATQTDVIQKKDVLMNPFHTKQAVNDKCKSKSELDIAKRTPTERVSETPYRLNDVAEIKTIRLWEGDEFCQSRDLLPDNFWEVGLETVDLYERLVSGEDNMTW</sequence>
<organism evidence="3 4">
    <name type="scientific">Clytia hemisphaerica</name>
    <dbReference type="NCBI Taxonomy" id="252671"/>
    <lineage>
        <taxon>Eukaryota</taxon>
        <taxon>Metazoa</taxon>
        <taxon>Cnidaria</taxon>
        <taxon>Hydrozoa</taxon>
        <taxon>Hydroidolina</taxon>
        <taxon>Leptothecata</taxon>
        <taxon>Obeliida</taxon>
        <taxon>Clytiidae</taxon>
        <taxon>Clytia</taxon>
    </lineage>
</organism>
<feature type="compositionally biased region" description="Low complexity" evidence="2">
    <location>
        <begin position="71"/>
        <end position="89"/>
    </location>
</feature>
<evidence type="ECO:0000313" key="3">
    <source>
        <dbReference type="EnsemblMetazoa" id="CLYHEMP006536.1"/>
    </source>
</evidence>
<dbReference type="Proteomes" id="UP000594262">
    <property type="component" value="Unplaced"/>
</dbReference>
<keyword evidence="1" id="KW-0175">Coiled coil</keyword>
<proteinExistence type="predicted"/>
<dbReference type="RefSeq" id="XP_066917065.1">
    <property type="nucleotide sequence ID" value="XM_067060964.1"/>
</dbReference>
<evidence type="ECO:0000313" key="4">
    <source>
        <dbReference type="Proteomes" id="UP000594262"/>
    </source>
</evidence>